<keyword evidence="6" id="KW-1185">Reference proteome</keyword>
<dbReference type="PANTHER" id="PTHR43280">
    <property type="entry name" value="ARAC-FAMILY TRANSCRIPTIONAL REGULATOR"/>
    <property type="match status" value="1"/>
</dbReference>
<feature type="domain" description="HTH araC/xylS-type" evidence="4">
    <location>
        <begin position="1"/>
        <end position="66"/>
    </location>
</feature>
<dbReference type="EMBL" id="MDZA01000408">
    <property type="protein sequence ID" value="OGX84158.1"/>
    <property type="molecule type" value="Genomic_DNA"/>
</dbReference>
<accession>A0A1G1SZW2</accession>
<dbReference type="InterPro" id="IPR018062">
    <property type="entry name" value="HTH_AraC-typ_CS"/>
</dbReference>
<dbReference type="PANTHER" id="PTHR43280:SF32">
    <property type="entry name" value="TRANSCRIPTIONAL REGULATORY PROTEIN"/>
    <property type="match status" value="1"/>
</dbReference>
<comment type="caution">
    <text evidence="5">The sequence shown here is derived from an EMBL/GenBank/DDBJ whole genome shotgun (WGS) entry which is preliminary data.</text>
</comment>
<dbReference type="InterPro" id="IPR009057">
    <property type="entry name" value="Homeodomain-like_sf"/>
</dbReference>
<dbReference type="GO" id="GO:0043565">
    <property type="term" value="F:sequence-specific DNA binding"/>
    <property type="evidence" value="ECO:0007669"/>
    <property type="project" value="InterPro"/>
</dbReference>
<dbReference type="InterPro" id="IPR018060">
    <property type="entry name" value="HTH_AraC"/>
</dbReference>
<dbReference type="SMART" id="SM00342">
    <property type="entry name" value="HTH_ARAC"/>
    <property type="match status" value="1"/>
</dbReference>
<name>A0A1G1SZW2_9BACT</name>
<dbReference type="Proteomes" id="UP000177506">
    <property type="component" value="Unassembled WGS sequence"/>
</dbReference>
<dbReference type="Pfam" id="PF12833">
    <property type="entry name" value="HTH_18"/>
    <property type="match status" value="1"/>
</dbReference>
<dbReference type="PRINTS" id="PR00032">
    <property type="entry name" value="HTHARAC"/>
</dbReference>
<dbReference type="OrthoDB" id="511992at2"/>
<dbReference type="InterPro" id="IPR020449">
    <property type="entry name" value="Tscrpt_reg_AraC-type_HTH"/>
</dbReference>
<dbReference type="PROSITE" id="PS00041">
    <property type="entry name" value="HTH_ARAC_FAMILY_1"/>
    <property type="match status" value="1"/>
</dbReference>
<evidence type="ECO:0000256" key="2">
    <source>
        <dbReference type="ARBA" id="ARBA00023125"/>
    </source>
</evidence>
<dbReference type="AlphaFoldDB" id="A0A1G1SZW2"/>
<evidence type="ECO:0000313" key="6">
    <source>
        <dbReference type="Proteomes" id="UP000177506"/>
    </source>
</evidence>
<proteinExistence type="predicted"/>
<evidence type="ECO:0000256" key="3">
    <source>
        <dbReference type="ARBA" id="ARBA00023163"/>
    </source>
</evidence>
<keyword evidence="2" id="KW-0238">DNA-binding</keyword>
<dbReference type="SUPFAM" id="SSF46689">
    <property type="entry name" value="Homeodomain-like"/>
    <property type="match status" value="1"/>
</dbReference>
<sequence length="71" mass="8207">MVKQQTGRTVGQWVAERRLTEACTLLHRTDLAVAEVAYQLGFKEPTNFTKYFRKHTGQTPTQYRRGLPPMP</sequence>
<protein>
    <recommendedName>
        <fullName evidence="4">HTH araC/xylS-type domain-containing protein</fullName>
    </recommendedName>
</protein>
<dbReference type="PROSITE" id="PS01124">
    <property type="entry name" value="HTH_ARAC_FAMILY_2"/>
    <property type="match status" value="1"/>
</dbReference>
<gene>
    <name evidence="5" type="ORF">BEN49_11620</name>
</gene>
<dbReference type="RefSeq" id="WP_070745980.1">
    <property type="nucleotide sequence ID" value="NZ_MDZA01000408.1"/>
</dbReference>
<dbReference type="Gene3D" id="1.10.10.60">
    <property type="entry name" value="Homeodomain-like"/>
    <property type="match status" value="1"/>
</dbReference>
<evidence type="ECO:0000259" key="4">
    <source>
        <dbReference type="PROSITE" id="PS01124"/>
    </source>
</evidence>
<evidence type="ECO:0000313" key="5">
    <source>
        <dbReference type="EMBL" id="OGX84158.1"/>
    </source>
</evidence>
<keyword evidence="1" id="KW-0805">Transcription regulation</keyword>
<organism evidence="5 6">
    <name type="scientific">Hymenobacter coccineus</name>
    <dbReference type="NCBI Taxonomy" id="1908235"/>
    <lineage>
        <taxon>Bacteria</taxon>
        <taxon>Pseudomonadati</taxon>
        <taxon>Bacteroidota</taxon>
        <taxon>Cytophagia</taxon>
        <taxon>Cytophagales</taxon>
        <taxon>Hymenobacteraceae</taxon>
        <taxon>Hymenobacter</taxon>
    </lineage>
</organism>
<evidence type="ECO:0000256" key="1">
    <source>
        <dbReference type="ARBA" id="ARBA00023015"/>
    </source>
</evidence>
<dbReference type="GO" id="GO:0003700">
    <property type="term" value="F:DNA-binding transcription factor activity"/>
    <property type="evidence" value="ECO:0007669"/>
    <property type="project" value="InterPro"/>
</dbReference>
<keyword evidence="3" id="KW-0804">Transcription</keyword>
<reference evidence="5 6" key="1">
    <citation type="submission" date="2016-08" db="EMBL/GenBank/DDBJ databases">
        <title>Hymenobacter coccineus sp. nov., Hymenobacter lapidarius sp. nov. and Hymenobacter glacialis sp. nov., isolated from Antarctic soil.</title>
        <authorList>
            <person name="Sedlacek I."/>
            <person name="Kralova S."/>
            <person name="Kyrova K."/>
            <person name="Maslanova I."/>
            <person name="Stankova E."/>
            <person name="Vrbovska V."/>
            <person name="Nemec M."/>
            <person name="Bartak M."/>
            <person name="Svec P."/>
            <person name="Busse H.-J."/>
            <person name="Pantucek R."/>
        </authorList>
    </citation>
    <scope>NUCLEOTIDE SEQUENCE [LARGE SCALE GENOMIC DNA]</scope>
    <source>
        <strain evidence="5 6">CCM 8649</strain>
    </source>
</reference>